<accession>A0A511AYP8</accession>
<evidence type="ECO:0000313" key="4">
    <source>
        <dbReference type="EMBL" id="GEK93330.1"/>
    </source>
</evidence>
<comment type="caution">
    <text evidence="4">The sequence shown here is derived from an EMBL/GenBank/DDBJ whole genome shotgun (WGS) entry which is preliminary data.</text>
</comment>
<reference evidence="4 5" key="1">
    <citation type="submission" date="2019-07" db="EMBL/GenBank/DDBJ databases">
        <title>Whole genome shotgun sequence of Gluconobacter wancherniae NBRC 103581.</title>
        <authorList>
            <person name="Hosoyama A."/>
            <person name="Uohara A."/>
            <person name="Ohji S."/>
            <person name="Ichikawa N."/>
        </authorList>
    </citation>
    <scope>NUCLEOTIDE SEQUENCE [LARGE SCALE GENOMIC DNA]</scope>
    <source>
        <strain evidence="4 5">NBRC 103581</strain>
    </source>
</reference>
<dbReference type="EMBL" id="BJUZ01000001">
    <property type="protein sequence ID" value="GEK93330.1"/>
    <property type="molecule type" value="Genomic_DNA"/>
</dbReference>
<dbReference type="PANTHER" id="PTHR43072:SF23">
    <property type="entry name" value="UPF0039 PROTEIN C11D3.02C"/>
    <property type="match status" value="1"/>
</dbReference>
<evidence type="ECO:0000313" key="5">
    <source>
        <dbReference type="Proteomes" id="UP000321230"/>
    </source>
</evidence>
<dbReference type="InterPro" id="IPR016181">
    <property type="entry name" value="Acyl_CoA_acyltransferase"/>
</dbReference>
<sequence length="176" mass="19007">MVISIRDANLGDLPSILAITNHAIENTDAIWLNSPFTLEARRNWFESRRADGFPVLVACDSAGSVLGFGSYGHFRAYEGYSRTIEHSVYVAPAAQRLGIGQKLLSALIAQAQSGGFQVMVAAITAGNEASVAMHRKAGFLDGGLLPRVGRKSGRWLDLNLMYLPLDPQSETAKDNS</sequence>
<proteinExistence type="predicted"/>
<feature type="domain" description="N-acetyltransferase" evidence="3">
    <location>
        <begin position="3"/>
        <end position="166"/>
    </location>
</feature>
<organism evidence="4 5">
    <name type="scientific">Gluconobacter wancherniae NBRC 103581</name>
    <dbReference type="NCBI Taxonomy" id="656744"/>
    <lineage>
        <taxon>Bacteria</taxon>
        <taxon>Pseudomonadati</taxon>
        <taxon>Pseudomonadota</taxon>
        <taxon>Alphaproteobacteria</taxon>
        <taxon>Acetobacterales</taxon>
        <taxon>Acetobacteraceae</taxon>
        <taxon>Gluconobacter</taxon>
    </lineage>
</organism>
<dbReference type="SUPFAM" id="SSF55729">
    <property type="entry name" value="Acyl-CoA N-acyltransferases (Nat)"/>
    <property type="match status" value="1"/>
</dbReference>
<dbReference type="Proteomes" id="UP000321230">
    <property type="component" value="Unassembled WGS sequence"/>
</dbReference>
<dbReference type="OrthoDB" id="5459937at2"/>
<dbReference type="Gene3D" id="3.40.630.30">
    <property type="match status" value="1"/>
</dbReference>
<gene>
    <name evidence="4" type="primary">pitA</name>
    <name evidence="4" type="ORF">GWA01_11000</name>
</gene>
<dbReference type="PROSITE" id="PS51186">
    <property type="entry name" value="GNAT"/>
    <property type="match status" value="1"/>
</dbReference>
<dbReference type="InterPro" id="IPR000182">
    <property type="entry name" value="GNAT_dom"/>
</dbReference>
<dbReference type="RefSeq" id="WP_146794765.1">
    <property type="nucleotide sequence ID" value="NZ_BARC01000011.1"/>
</dbReference>
<dbReference type="PANTHER" id="PTHR43072">
    <property type="entry name" value="N-ACETYLTRANSFERASE"/>
    <property type="match status" value="1"/>
</dbReference>
<keyword evidence="2" id="KW-0012">Acyltransferase</keyword>
<dbReference type="Pfam" id="PF00583">
    <property type="entry name" value="Acetyltransf_1"/>
    <property type="match status" value="1"/>
</dbReference>
<dbReference type="AlphaFoldDB" id="A0A511AYP8"/>
<dbReference type="GO" id="GO:0016747">
    <property type="term" value="F:acyltransferase activity, transferring groups other than amino-acyl groups"/>
    <property type="evidence" value="ECO:0007669"/>
    <property type="project" value="InterPro"/>
</dbReference>
<evidence type="ECO:0000259" key="3">
    <source>
        <dbReference type="PROSITE" id="PS51186"/>
    </source>
</evidence>
<protein>
    <submittedName>
        <fullName evidence="4">L-methionine sulfoximine/L-methionine sulfone acetyltransferase</fullName>
    </submittedName>
</protein>
<evidence type="ECO:0000256" key="1">
    <source>
        <dbReference type="ARBA" id="ARBA00022679"/>
    </source>
</evidence>
<dbReference type="CDD" id="cd04301">
    <property type="entry name" value="NAT_SF"/>
    <property type="match status" value="1"/>
</dbReference>
<name>A0A511AYP8_9PROT</name>
<keyword evidence="5" id="KW-1185">Reference proteome</keyword>
<evidence type="ECO:0000256" key="2">
    <source>
        <dbReference type="ARBA" id="ARBA00023315"/>
    </source>
</evidence>
<keyword evidence="1 4" id="KW-0808">Transferase</keyword>